<dbReference type="EMBL" id="VXIT01000009">
    <property type="protein sequence ID" value="KAA6410283.1"/>
    <property type="molecule type" value="Genomic_DNA"/>
</dbReference>
<gene>
    <name evidence="2" type="ORF">FRX48_05704</name>
</gene>
<dbReference type="SUPFAM" id="SSF55729">
    <property type="entry name" value="Acyl-CoA N-acyltransferases (Nat)"/>
    <property type="match status" value="1"/>
</dbReference>
<reference evidence="3" key="2">
    <citation type="submission" date="2017-03" db="EMBL/GenBank/DDBJ databases">
        <authorList>
            <person name="Afonso C.L."/>
            <person name="Miller P.J."/>
            <person name="Scott M.A."/>
            <person name="Spackman E."/>
            <person name="Goraichik I."/>
            <person name="Dimitrov K.M."/>
            <person name="Suarez D.L."/>
            <person name="Swayne D.E."/>
        </authorList>
    </citation>
    <scope>NUCLEOTIDE SEQUENCE [LARGE SCALE GENOMIC DNA]</scope>
</reference>
<feature type="domain" description="N-acetyltransferase" evidence="1">
    <location>
        <begin position="9"/>
        <end position="161"/>
    </location>
</feature>
<protein>
    <submittedName>
        <fullName evidence="2 3">GNAT family</fullName>
    </submittedName>
</protein>
<dbReference type="InterPro" id="IPR000182">
    <property type="entry name" value="GNAT_dom"/>
</dbReference>
<reference evidence="2 5" key="3">
    <citation type="submission" date="2019-09" db="EMBL/GenBank/DDBJ databases">
        <title>The hologenome of the rock-dwelling lichen Lasallia pustulata.</title>
        <authorList>
            <person name="Greshake Tzovaras B."/>
            <person name="Segers F."/>
            <person name="Bicker A."/>
            <person name="Dal Grande F."/>
            <person name="Otte J."/>
            <person name="Hankeln T."/>
            <person name="Schmitt I."/>
            <person name="Ebersberger I."/>
        </authorList>
    </citation>
    <scope>NUCLEOTIDE SEQUENCE [LARGE SCALE GENOMIC DNA]</scope>
    <source>
        <strain evidence="2">A1-1</strain>
    </source>
</reference>
<dbReference type="GO" id="GO:0016747">
    <property type="term" value="F:acyltransferase activity, transferring groups other than amino-acyl groups"/>
    <property type="evidence" value="ECO:0007669"/>
    <property type="project" value="InterPro"/>
</dbReference>
<evidence type="ECO:0000313" key="4">
    <source>
        <dbReference type="Proteomes" id="UP000192927"/>
    </source>
</evidence>
<sequence>MAGVTLLSLDLSPMPAANKHRALAQVVRTEKKAFPKNEVFDFVRELRKRNTELICLLDLANADELPTVAAYLVYVRVQRTTLLHKICVLEGYRRQGLARKILQKLQGELKSQGCEEVQLWVDEGRKPARSLYASTGFEEVDRVENYYARGRTGIKMALKLHLE</sequence>
<dbReference type="AlphaFoldDB" id="A0A1W5DBT4"/>
<name>A0A1W5DBT4_9LECA</name>
<dbReference type="PROSITE" id="PS51186">
    <property type="entry name" value="GNAT"/>
    <property type="match status" value="1"/>
</dbReference>
<evidence type="ECO:0000313" key="5">
    <source>
        <dbReference type="Proteomes" id="UP000324767"/>
    </source>
</evidence>
<dbReference type="PANTHER" id="PTHR47542:SF2">
    <property type="entry name" value="ACYL-COA N-ACYLTRANSFERASES (NAT) SUPERFAMILY PROTEIN"/>
    <property type="match status" value="1"/>
</dbReference>
<organism evidence="3 4">
    <name type="scientific">Lasallia pustulata</name>
    <dbReference type="NCBI Taxonomy" id="136370"/>
    <lineage>
        <taxon>Eukaryota</taxon>
        <taxon>Fungi</taxon>
        <taxon>Dikarya</taxon>
        <taxon>Ascomycota</taxon>
        <taxon>Pezizomycotina</taxon>
        <taxon>Lecanoromycetes</taxon>
        <taxon>OSLEUM clade</taxon>
        <taxon>Umbilicariomycetidae</taxon>
        <taxon>Umbilicariales</taxon>
        <taxon>Umbilicariaceae</taxon>
        <taxon>Lasallia</taxon>
    </lineage>
</organism>
<keyword evidence="4" id="KW-1185">Reference proteome</keyword>
<dbReference type="Pfam" id="PF00583">
    <property type="entry name" value="Acetyltransf_1"/>
    <property type="match status" value="1"/>
</dbReference>
<dbReference type="EMBL" id="FWEW01003740">
    <property type="protein sequence ID" value="SLM40608.1"/>
    <property type="molecule type" value="Genomic_DNA"/>
</dbReference>
<proteinExistence type="predicted"/>
<dbReference type="InterPro" id="IPR016181">
    <property type="entry name" value="Acyl_CoA_acyltransferase"/>
</dbReference>
<accession>A0A1W5DBT4</accession>
<dbReference type="PANTHER" id="PTHR47542">
    <property type="entry name" value="ACYL-COA N-ACYLTRANSFERASES (NAT) SUPERFAMILY PROTEIN"/>
    <property type="match status" value="1"/>
</dbReference>
<dbReference type="Gene3D" id="3.40.630.30">
    <property type="match status" value="1"/>
</dbReference>
<evidence type="ECO:0000313" key="2">
    <source>
        <dbReference type="EMBL" id="KAA6410283.1"/>
    </source>
</evidence>
<evidence type="ECO:0000313" key="3">
    <source>
        <dbReference type="EMBL" id="SLM40608.1"/>
    </source>
</evidence>
<dbReference type="OrthoDB" id="41532at2759"/>
<evidence type="ECO:0000259" key="1">
    <source>
        <dbReference type="PROSITE" id="PS51186"/>
    </source>
</evidence>
<dbReference type="Proteomes" id="UP000192927">
    <property type="component" value="Unassembled WGS sequence"/>
</dbReference>
<dbReference type="Proteomes" id="UP000324767">
    <property type="component" value="Unassembled WGS sequence"/>
</dbReference>
<reference evidence="4" key="1">
    <citation type="submission" date="2017-03" db="EMBL/GenBank/DDBJ databases">
        <authorList>
            <person name="Sharma R."/>
            <person name="Thines M."/>
        </authorList>
    </citation>
    <scope>NUCLEOTIDE SEQUENCE [LARGE SCALE GENOMIC DNA]</scope>
</reference>
<dbReference type="CDD" id="cd04301">
    <property type="entry name" value="NAT_SF"/>
    <property type="match status" value="1"/>
</dbReference>